<feature type="transmembrane region" description="Helical" evidence="1">
    <location>
        <begin position="32"/>
        <end position="55"/>
    </location>
</feature>
<feature type="transmembrane region" description="Helical" evidence="1">
    <location>
        <begin position="276"/>
        <end position="295"/>
    </location>
</feature>
<organism evidence="2 3">
    <name type="scientific">Novipirellula herctigrandis</name>
    <dbReference type="NCBI Taxonomy" id="2527986"/>
    <lineage>
        <taxon>Bacteria</taxon>
        <taxon>Pseudomonadati</taxon>
        <taxon>Planctomycetota</taxon>
        <taxon>Planctomycetia</taxon>
        <taxon>Pirellulales</taxon>
        <taxon>Pirellulaceae</taxon>
        <taxon>Novipirellula</taxon>
    </lineage>
</organism>
<evidence type="ECO:0000313" key="3">
    <source>
        <dbReference type="Proteomes" id="UP000315010"/>
    </source>
</evidence>
<accession>A0A5C5Z6H2</accession>
<dbReference type="EMBL" id="SJPJ01000001">
    <property type="protein sequence ID" value="TWT82864.1"/>
    <property type="molecule type" value="Genomic_DNA"/>
</dbReference>
<keyword evidence="3" id="KW-1185">Reference proteome</keyword>
<evidence type="ECO:0000313" key="2">
    <source>
        <dbReference type="EMBL" id="TWT82864.1"/>
    </source>
</evidence>
<reference evidence="2 3" key="1">
    <citation type="submission" date="2019-02" db="EMBL/GenBank/DDBJ databases">
        <title>Deep-cultivation of Planctomycetes and their phenomic and genomic characterization uncovers novel biology.</title>
        <authorList>
            <person name="Wiegand S."/>
            <person name="Jogler M."/>
            <person name="Boedeker C."/>
            <person name="Pinto D."/>
            <person name="Vollmers J."/>
            <person name="Rivas-Marin E."/>
            <person name="Kohn T."/>
            <person name="Peeters S.H."/>
            <person name="Heuer A."/>
            <person name="Rast P."/>
            <person name="Oberbeckmann S."/>
            <person name="Bunk B."/>
            <person name="Jeske O."/>
            <person name="Meyerdierks A."/>
            <person name="Storesund J.E."/>
            <person name="Kallscheuer N."/>
            <person name="Luecker S."/>
            <person name="Lage O.M."/>
            <person name="Pohl T."/>
            <person name="Merkel B.J."/>
            <person name="Hornburger P."/>
            <person name="Mueller R.-W."/>
            <person name="Bruemmer F."/>
            <person name="Labrenz M."/>
            <person name="Spormann A.M."/>
            <person name="Op Den Camp H."/>
            <person name="Overmann J."/>
            <person name="Amann R."/>
            <person name="Jetten M.S.M."/>
            <person name="Mascher T."/>
            <person name="Medema M.H."/>
            <person name="Devos D.P."/>
            <person name="Kaster A.-K."/>
            <person name="Ovreas L."/>
            <person name="Rohde M."/>
            <person name="Galperin M.Y."/>
            <person name="Jogler C."/>
        </authorList>
    </citation>
    <scope>NUCLEOTIDE SEQUENCE [LARGE SCALE GENOMIC DNA]</scope>
    <source>
        <strain evidence="2 3">CA13</strain>
    </source>
</reference>
<name>A0A5C5Z6H2_9BACT</name>
<gene>
    <name evidence="2" type="ORF">CA13_43270</name>
</gene>
<proteinExistence type="predicted"/>
<evidence type="ECO:0000256" key="1">
    <source>
        <dbReference type="SAM" id="Phobius"/>
    </source>
</evidence>
<keyword evidence="1" id="KW-1133">Transmembrane helix</keyword>
<keyword evidence="1" id="KW-0812">Transmembrane</keyword>
<feature type="transmembrane region" description="Helical" evidence="1">
    <location>
        <begin position="61"/>
        <end position="86"/>
    </location>
</feature>
<comment type="caution">
    <text evidence="2">The sequence shown here is derived from an EMBL/GenBank/DDBJ whole genome shotgun (WGS) entry which is preliminary data.</text>
</comment>
<protein>
    <submittedName>
        <fullName evidence="2">Uncharacterized protein</fullName>
    </submittedName>
</protein>
<dbReference type="AlphaFoldDB" id="A0A5C5Z6H2"/>
<feature type="transmembrane region" description="Helical" evidence="1">
    <location>
        <begin position="245"/>
        <end position="270"/>
    </location>
</feature>
<dbReference type="Proteomes" id="UP000315010">
    <property type="component" value="Unassembled WGS sequence"/>
</dbReference>
<sequence>MNEPLSVAKASIIPSFVSVRACIRRRDAVHTWLLMTSLGCILLAMAVAFGWPVIWYGTIEFFPAILLGFAALVFLASLLPLSLVFLDAAKSGVAFEADRIVIHRSRWRFTEAIFYSFLPRSELAPNMAADTLLEWILRPRRWVIHRDETQRVYLRRYGEGTLLRLFTTTGSIDPFPIGSDRDLAIAGQALIHWHLGTPQRETLLLEGEGIPQDRLVELIEKAPAGFTFDEPDVGRLRLTFRESSAGNFFVVCLVFAVVWTIVAALVLKQMEERPSWIVQAVVLSLGSLSLVVAFGNAAERRQLVMQDDRLKIRRRGYWHARTTTFSAETLTEIRQRATGIRSGGDGPCFWLVELAGQSKPLWTGEETTTQWLAEVVACRLGLPLLRSAYIDSDLGPKLRDPQAEP</sequence>
<dbReference type="RefSeq" id="WP_419194607.1">
    <property type="nucleotide sequence ID" value="NZ_SJPJ01000001.1"/>
</dbReference>
<keyword evidence="1" id="KW-0472">Membrane</keyword>